<dbReference type="InterPro" id="IPR011051">
    <property type="entry name" value="RmlC_Cupin_sf"/>
</dbReference>
<dbReference type="InterPro" id="IPR047142">
    <property type="entry name" value="OryJ/VirC-like"/>
</dbReference>
<accession>A0AAD6IUN1</accession>
<dbReference type="AlphaFoldDB" id="A0AAD6IUN1"/>
<name>A0AAD6IUN1_DREDA</name>
<dbReference type="EMBL" id="JAQGDS010000012">
    <property type="protein sequence ID" value="KAJ6256752.1"/>
    <property type="molecule type" value="Genomic_DNA"/>
</dbReference>
<dbReference type="PANTHER" id="PTHR36156:SF2">
    <property type="entry name" value="CUPIN TYPE-2 DOMAIN-CONTAINING PROTEIN"/>
    <property type="match status" value="1"/>
</dbReference>
<proteinExistence type="predicted"/>
<organism evidence="2 3">
    <name type="scientific">Drechslerella dactyloides</name>
    <name type="common">Nematode-trapping fungus</name>
    <name type="synonym">Arthrobotrys dactyloides</name>
    <dbReference type="NCBI Taxonomy" id="74499"/>
    <lineage>
        <taxon>Eukaryota</taxon>
        <taxon>Fungi</taxon>
        <taxon>Dikarya</taxon>
        <taxon>Ascomycota</taxon>
        <taxon>Pezizomycotina</taxon>
        <taxon>Orbiliomycetes</taxon>
        <taxon>Orbiliales</taxon>
        <taxon>Orbiliaceae</taxon>
        <taxon>Drechslerella</taxon>
    </lineage>
</organism>
<sequence length="177" mass="18934">MSTPLTPTQTITTHNPDGSVATPSTTPIVFSPLNPDSDKPTFQAGMIFSTHTFPVNLDGEDDIRRHAAWTAAPDGFTAKDGVIAVMNRVPPGAEVGVHRTGSIDFGVIVDGEMELILADGTTQLFRRGDVIVQRETAHGWRNPSKDKEAMAFFVALAAKPVQVGEQVLGEDLKNLGV</sequence>
<feature type="domain" description="Cupin type-2" evidence="1">
    <location>
        <begin position="88"/>
        <end position="153"/>
    </location>
</feature>
<comment type="caution">
    <text evidence="2">The sequence shown here is derived from an EMBL/GenBank/DDBJ whole genome shotgun (WGS) entry which is preliminary data.</text>
</comment>
<evidence type="ECO:0000259" key="1">
    <source>
        <dbReference type="Pfam" id="PF07883"/>
    </source>
</evidence>
<dbReference type="SUPFAM" id="SSF51182">
    <property type="entry name" value="RmlC-like cupins"/>
    <property type="match status" value="1"/>
</dbReference>
<gene>
    <name evidence="2" type="ORF">Dda_8619</name>
</gene>
<dbReference type="Pfam" id="PF07883">
    <property type="entry name" value="Cupin_2"/>
    <property type="match status" value="1"/>
</dbReference>
<dbReference type="Proteomes" id="UP001221413">
    <property type="component" value="Unassembled WGS sequence"/>
</dbReference>
<reference evidence="2" key="1">
    <citation type="submission" date="2023-01" db="EMBL/GenBank/DDBJ databases">
        <title>The chitinases involved in constricting ring structure development in the nematode-trapping fungus Drechslerella dactyloides.</title>
        <authorList>
            <person name="Wang R."/>
            <person name="Zhang L."/>
            <person name="Tang P."/>
            <person name="Li S."/>
            <person name="Liang L."/>
        </authorList>
    </citation>
    <scope>NUCLEOTIDE SEQUENCE</scope>
    <source>
        <strain evidence="2">YMF1.00031</strain>
    </source>
</reference>
<dbReference type="CDD" id="cd02231">
    <property type="entry name" value="cupin_BLL6423-like"/>
    <property type="match status" value="1"/>
</dbReference>
<keyword evidence="3" id="KW-1185">Reference proteome</keyword>
<protein>
    <recommendedName>
        <fullName evidence="1">Cupin type-2 domain-containing protein</fullName>
    </recommendedName>
</protein>
<evidence type="ECO:0000313" key="3">
    <source>
        <dbReference type="Proteomes" id="UP001221413"/>
    </source>
</evidence>
<dbReference type="InterPro" id="IPR014710">
    <property type="entry name" value="RmlC-like_jellyroll"/>
</dbReference>
<dbReference type="PANTHER" id="PTHR36156">
    <property type="entry name" value="SLR2101 PROTEIN"/>
    <property type="match status" value="1"/>
</dbReference>
<dbReference type="InterPro" id="IPR013096">
    <property type="entry name" value="Cupin_2"/>
</dbReference>
<evidence type="ECO:0000313" key="2">
    <source>
        <dbReference type="EMBL" id="KAJ6256752.1"/>
    </source>
</evidence>
<dbReference type="Gene3D" id="2.60.120.10">
    <property type="entry name" value="Jelly Rolls"/>
    <property type="match status" value="1"/>
</dbReference>